<keyword evidence="2" id="KW-1185">Reference proteome</keyword>
<proteinExistence type="predicted"/>
<dbReference type="Proteomes" id="UP000828048">
    <property type="component" value="Chromosome 7"/>
</dbReference>
<dbReference type="EMBL" id="CM037157">
    <property type="protein sequence ID" value="KAH7849486.1"/>
    <property type="molecule type" value="Genomic_DNA"/>
</dbReference>
<comment type="caution">
    <text evidence="1">The sequence shown here is derived from an EMBL/GenBank/DDBJ whole genome shotgun (WGS) entry which is preliminary data.</text>
</comment>
<sequence>MEQQREEGNVEDELRELADGIYNFHMENNGECEAIDLALEAGEIDLIGGYVTEINYKKTGLYISSIARYLKEEVRVDAMETLYSSYISFEDWPRALQIALFLDNFEDVGGLFRPHHDLLIQKQLCYIIARQGVTFVLDEKMTENDDDRKALQFLINNGHLSEWYRTLTLARDVDGKSSEDIYEAELLPHRGKAGASLESSLQTLAATFANAFGNAGCGKDNLMTVPSEASGSWVFKNYEHRKASAAASLGMILMWDVDSGLAQLDKYLHSDDNHAIAGALLGVGVLTCSVKLDPHPASLLVDYVKNEDSSIRIAAILGLGLAHAGSQCPQIRSILSPILKPRNQASKATFEVIAFTALALGLVYVGSCEKDVAEEISFAISWQSETDLEKPFGRILVLGHGLLYLGKEDSADAILEVSGRLNVNQTLKNYFNTTLFSCAFAGSGNVHQVHHFLRCCRPHLEREGDYQASAVIGIAMVAMGNELGLEMAIRLFQHLLCYGEVNIRRAVPLALGLLCISNPKVNVMDTLSRLSHDEDEDVAMAAIISLGLIGAGTNNAKIAGMLRSLSHLSASSEAALFCIQVAQGLMHLGKGLLTMAPYHSGRFLLSRTALAGIITVLHACLDMKSFMLGNYQFLLYFLALAMRPSMLMTVNENLKPVSVPVRVGKVVDVATVADQSNTISQLTPVVLAAGERAELDTEKMEKPINVEHQQEACELATAHGISSLLNAVQIFPVRKVEDALEIKGSDLSDSSGIVVEDYQLIVDCTALLVDIENEIFLIHNFIRDNYRLKFPELQSLVHHPIDYARVVKKIGNEMDLTRVNLDGLLPSAIIMVDSIAATTTSGKPLPEQILRKTIEACDRALALHSAKKTALDFLETRMGHIAPNLSAILGSAVAAKLVVTAGGLSALANIPACTVRLLGANETYQFCVGYIEQTEISQSTPPSLRMRACRLLAAKSTVAARIDSISEYPTGDHGRAVRDKIHKIIAEWQEPPSAKRRTSLPPVPDCKPKKESDGRRCKKMKLSCAMTDQRKMANSMQFGVFE</sequence>
<evidence type="ECO:0000313" key="1">
    <source>
        <dbReference type="EMBL" id="KAH7849486.1"/>
    </source>
</evidence>
<name>A0ACB7Y7I2_9ERIC</name>
<protein>
    <submittedName>
        <fullName evidence="1">Uncharacterized protein</fullName>
    </submittedName>
</protein>
<accession>A0ACB7Y7I2</accession>
<organism evidence="1 2">
    <name type="scientific">Vaccinium darrowii</name>
    <dbReference type="NCBI Taxonomy" id="229202"/>
    <lineage>
        <taxon>Eukaryota</taxon>
        <taxon>Viridiplantae</taxon>
        <taxon>Streptophyta</taxon>
        <taxon>Embryophyta</taxon>
        <taxon>Tracheophyta</taxon>
        <taxon>Spermatophyta</taxon>
        <taxon>Magnoliopsida</taxon>
        <taxon>eudicotyledons</taxon>
        <taxon>Gunneridae</taxon>
        <taxon>Pentapetalae</taxon>
        <taxon>asterids</taxon>
        <taxon>Ericales</taxon>
        <taxon>Ericaceae</taxon>
        <taxon>Vaccinioideae</taxon>
        <taxon>Vaccinieae</taxon>
        <taxon>Vaccinium</taxon>
    </lineage>
</organism>
<evidence type="ECO:0000313" key="2">
    <source>
        <dbReference type="Proteomes" id="UP000828048"/>
    </source>
</evidence>
<reference evidence="1 2" key="1">
    <citation type="journal article" date="2021" name="Hortic Res">
        <title>High-quality reference genome and annotation aids understanding of berry development for evergreen blueberry (Vaccinium darrowii).</title>
        <authorList>
            <person name="Yu J."/>
            <person name="Hulse-Kemp A.M."/>
            <person name="Babiker E."/>
            <person name="Staton M."/>
        </authorList>
    </citation>
    <scope>NUCLEOTIDE SEQUENCE [LARGE SCALE GENOMIC DNA]</scope>
    <source>
        <strain evidence="2">cv. NJ 8807/NJ 8810</strain>
        <tissue evidence="1">Young leaf</tissue>
    </source>
</reference>
<gene>
    <name evidence="1" type="ORF">Vadar_018571</name>
</gene>